<dbReference type="GO" id="GO:0006508">
    <property type="term" value="P:proteolysis"/>
    <property type="evidence" value="ECO:0007669"/>
    <property type="project" value="UniProtKB-KW"/>
</dbReference>
<evidence type="ECO:0000256" key="6">
    <source>
        <dbReference type="PROSITE-ProRule" id="PRU00239"/>
    </source>
</evidence>
<evidence type="ECO:0000256" key="4">
    <source>
        <dbReference type="ARBA" id="ARBA00022807"/>
    </source>
</evidence>
<evidence type="ECO:0000256" key="7">
    <source>
        <dbReference type="SAM" id="MobiDB-lite"/>
    </source>
</evidence>
<feature type="region of interest" description="Disordered" evidence="7">
    <location>
        <begin position="693"/>
        <end position="719"/>
    </location>
</feature>
<dbReference type="SMART" id="SM00230">
    <property type="entry name" value="CysPc"/>
    <property type="match status" value="1"/>
</dbReference>
<accession>A0AAN7YNB9</accession>
<dbReference type="InterPro" id="IPR022684">
    <property type="entry name" value="Calpain_cysteine_protease"/>
</dbReference>
<organism evidence="9 10">
    <name type="scientific">Meristemomyces frigidus</name>
    <dbReference type="NCBI Taxonomy" id="1508187"/>
    <lineage>
        <taxon>Eukaryota</taxon>
        <taxon>Fungi</taxon>
        <taxon>Dikarya</taxon>
        <taxon>Ascomycota</taxon>
        <taxon>Pezizomycotina</taxon>
        <taxon>Dothideomycetes</taxon>
        <taxon>Dothideomycetidae</taxon>
        <taxon>Mycosphaerellales</taxon>
        <taxon>Teratosphaeriaceae</taxon>
        <taxon>Meristemomyces</taxon>
    </lineage>
</organism>
<dbReference type="PANTHER" id="PTHR10183">
    <property type="entry name" value="CALPAIN"/>
    <property type="match status" value="1"/>
</dbReference>
<dbReference type="Proteomes" id="UP001310890">
    <property type="component" value="Unassembled WGS sequence"/>
</dbReference>
<dbReference type="GO" id="GO:0004198">
    <property type="term" value="F:calcium-dependent cysteine-type endopeptidase activity"/>
    <property type="evidence" value="ECO:0007669"/>
    <property type="project" value="InterPro"/>
</dbReference>
<dbReference type="PROSITE" id="PS50203">
    <property type="entry name" value="CALPAIN_CAT"/>
    <property type="match status" value="1"/>
</dbReference>
<feature type="compositionally biased region" description="Low complexity" evidence="7">
    <location>
        <begin position="823"/>
        <end position="845"/>
    </location>
</feature>
<feature type="domain" description="Calpain catalytic" evidence="8">
    <location>
        <begin position="155"/>
        <end position="450"/>
    </location>
</feature>
<feature type="active site" evidence="5 6">
    <location>
        <position position="394"/>
    </location>
</feature>
<name>A0AAN7YNB9_9PEZI</name>
<feature type="region of interest" description="Disordered" evidence="7">
    <location>
        <begin position="1"/>
        <end position="43"/>
    </location>
</feature>
<evidence type="ECO:0000256" key="2">
    <source>
        <dbReference type="ARBA" id="ARBA00022670"/>
    </source>
</evidence>
<keyword evidence="4 6" id="KW-0788">Thiol protease</keyword>
<feature type="compositionally biased region" description="Acidic residues" evidence="7">
    <location>
        <begin position="763"/>
        <end position="773"/>
    </location>
</feature>
<dbReference type="SUPFAM" id="SSF54001">
    <property type="entry name" value="Cysteine proteinases"/>
    <property type="match status" value="1"/>
</dbReference>
<dbReference type="InterPro" id="IPR001300">
    <property type="entry name" value="Peptidase_C2_calpain_cat"/>
</dbReference>
<dbReference type="AlphaFoldDB" id="A0AAN7YNB9"/>
<feature type="region of interest" description="Disordered" evidence="7">
    <location>
        <begin position="738"/>
        <end position="850"/>
    </location>
</feature>
<feature type="region of interest" description="Disordered" evidence="7">
    <location>
        <begin position="652"/>
        <end position="681"/>
    </location>
</feature>
<comment type="caution">
    <text evidence="9">The sequence shown here is derived from an EMBL/GenBank/DDBJ whole genome shotgun (WGS) entry which is preliminary data.</text>
</comment>
<feature type="compositionally biased region" description="Basic and acidic residues" evidence="7">
    <location>
        <begin position="753"/>
        <end position="762"/>
    </location>
</feature>
<gene>
    <name evidence="9" type="ORF">LTR62_008318</name>
</gene>
<dbReference type="PROSITE" id="PS00139">
    <property type="entry name" value="THIOL_PROTEASE_CYS"/>
    <property type="match status" value="1"/>
</dbReference>
<feature type="compositionally biased region" description="Polar residues" evidence="7">
    <location>
        <begin position="742"/>
        <end position="752"/>
    </location>
</feature>
<evidence type="ECO:0000256" key="3">
    <source>
        <dbReference type="ARBA" id="ARBA00022801"/>
    </source>
</evidence>
<proteinExistence type="inferred from homology"/>
<sequence>MSSSESDNTRPSRVRPKRRKDDDDPGLLHYGYPPPRPMPRKPPQAVIDEHWTSFDSKFPGKISTVLPNNYHAKKLAQRPDADEGTHNAVESFEEAAKICRQKVDKIVGECRRVNQKYRDPHFDLEQDFYVNGYAECLRGLMEKKNDPKLEPKSVKRVGAIFETPQFFIQGATSNDVRQGRNGDCWLMSALGTVSNCQGLIEKICVHRDEKVGVYGFVFCRDGAWISEVVDDKLYLLNEDFHDRKDREDPEGGMKHWSQVQDRRTVAKEYKKRFQTGSKALYFAQCSDPNETWLPLLEKAFAKAHQDYLAVEGGFVGEAIEDLTGGVTSELHGTDILDRDAFWTDELLQVNEQFLFGCGQSRGFDEDRNGLQHRHAYSIMEAREVDGLRLVKLRNPWGNTEWTGAWADGSEEWTAEWLQKLNHKFGNDGVFWMLYDDLLEVCEHFDRTRLFDDSWQITQQWISLQVPWTIDYHDTSFRVTVSQPGDVVIVLSQLDDRYFRGLEGQYSFTLHFRVHREGESDYLVRSPSSYNMRRSISTEVFLEPGSYTVMIKIVASFSRFRIPTEDVVRQAAKLHRRDKLLAVGLSRDLAYNKVQVLEHDKAREAQLTRERRAKRKQHAKAAKAFKQSAWVKHKVVAAKVADRFEAKRFNLLPTTSEPEGEGQGPKTPTRYFEPARMPTPETDSVIDKTQMERVGDGTPADQRDTVVGAPTPRDYDESTETVTDPLQVGGMETVAAQMDEQDVTATEQASTKDGITKSKPADREELDASPEEMAEVLVSETVDPDENPQPIPSSSKPVDLAERPQKTNNDFFPVSTHREPTRQTTFGTNNTDNTDNTNLNPNPNSNPKEEEINEADLSWDSEIDCPTDSDADAVVKDNPFLPPRPPPIISPREEINEQGVAGEEQLSTEPWNAVVVVGLRVFAKRGNEVGVGVRWPGCDV</sequence>
<evidence type="ECO:0000313" key="9">
    <source>
        <dbReference type="EMBL" id="KAK5108431.1"/>
    </source>
</evidence>
<feature type="active site" evidence="5 6">
    <location>
        <position position="184"/>
    </location>
</feature>
<dbReference type="InterPro" id="IPR000169">
    <property type="entry name" value="Pept_cys_AS"/>
</dbReference>
<keyword evidence="2 6" id="KW-0645">Protease</keyword>
<evidence type="ECO:0000259" key="8">
    <source>
        <dbReference type="PROSITE" id="PS50203"/>
    </source>
</evidence>
<feature type="compositionally biased region" description="Pro residues" evidence="7">
    <location>
        <begin position="32"/>
        <end position="42"/>
    </location>
</feature>
<dbReference type="Gene3D" id="3.90.70.10">
    <property type="entry name" value="Cysteine proteinases"/>
    <property type="match status" value="1"/>
</dbReference>
<keyword evidence="3 6" id="KW-0378">Hydrolase</keyword>
<dbReference type="InterPro" id="IPR038765">
    <property type="entry name" value="Papain-like_cys_pep_sf"/>
</dbReference>
<dbReference type="EMBL" id="JAVRRL010000086">
    <property type="protein sequence ID" value="KAK5108431.1"/>
    <property type="molecule type" value="Genomic_DNA"/>
</dbReference>
<feature type="active site" evidence="5 6">
    <location>
        <position position="374"/>
    </location>
</feature>
<evidence type="ECO:0000256" key="1">
    <source>
        <dbReference type="ARBA" id="ARBA00007623"/>
    </source>
</evidence>
<dbReference type="PANTHER" id="PTHR10183:SF379">
    <property type="entry name" value="CALPAIN-5"/>
    <property type="match status" value="1"/>
</dbReference>
<comment type="similarity">
    <text evidence="1">Belongs to the peptidase C2 family.</text>
</comment>
<reference evidence="9" key="1">
    <citation type="submission" date="2023-08" db="EMBL/GenBank/DDBJ databases">
        <title>Black Yeasts Isolated from many extreme environments.</title>
        <authorList>
            <person name="Coleine C."/>
            <person name="Stajich J.E."/>
            <person name="Selbmann L."/>
        </authorList>
    </citation>
    <scope>NUCLEOTIDE SEQUENCE</scope>
    <source>
        <strain evidence="9">CCFEE 5401</strain>
    </source>
</reference>
<evidence type="ECO:0000313" key="10">
    <source>
        <dbReference type="Proteomes" id="UP001310890"/>
    </source>
</evidence>
<protein>
    <recommendedName>
        <fullName evidence="8">Calpain catalytic domain-containing protein</fullName>
    </recommendedName>
</protein>
<dbReference type="Pfam" id="PF00648">
    <property type="entry name" value="Peptidase_C2"/>
    <property type="match status" value="2"/>
</dbReference>
<evidence type="ECO:0000256" key="5">
    <source>
        <dbReference type="PIRSR" id="PIRSR622684-1"/>
    </source>
</evidence>